<comment type="similarity">
    <text evidence="1">Belongs to the eukaryotic ribosomal protein eL28 family.</text>
</comment>
<keyword evidence="2" id="KW-0689">Ribosomal protein</keyword>
<gene>
    <name evidence="7" type="ORF">FSP39_003264</name>
</gene>
<dbReference type="Gene3D" id="3.30.390.110">
    <property type="match status" value="1"/>
</dbReference>
<dbReference type="PANTHER" id="PTHR10544">
    <property type="entry name" value="60S RIBOSOMAL PROTEIN L28"/>
    <property type="match status" value="1"/>
</dbReference>
<accession>A0AA88XMX0</accession>
<dbReference type="GO" id="GO:0005840">
    <property type="term" value="C:ribosome"/>
    <property type="evidence" value="ECO:0007669"/>
    <property type="project" value="UniProtKB-KW"/>
</dbReference>
<evidence type="ECO:0000313" key="8">
    <source>
        <dbReference type="Proteomes" id="UP001186944"/>
    </source>
</evidence>
<dbReference type="FunFam" id="3.30.390.110:FF:000002">
    <property type="entry name" value="60S ribosomal protein L28"/>
    <property type="match status" value="1"/>
</dbReference>
<evidence type="ECO:0000259" key="6">
    <source>
        <dbReference type="Pfam" id="PF01778"/>
    </source>
</evidence>
<sequence>MSQDLQWLIIRNNSSFLLKGNKQTFSRESNNLKGKNSFRYNGLVRRKTLGVEAAKDGKGVVLVTRNSQGYRKPAQSFTRTELKRDSRRTMASIRKVIRSSRYRKDLKMAAIRRASALLRSQKPVVVKKTQSRKSK</sequence>
<dbReference type="InterPro" id="IPR002672">
    <property type="entry name" value="Ribosomal_eL28"/>
</dbReference>
<evidence type="ECO:0000256" key="2">
    <source>
        <dbReference type="ARBA" id="ARBA00022980"/>
    </source>
</evidence>
<feature type="domain" description="Ribosomal eL28/Mak16" evidence="6">
    <location>
        <begin position="5"/>
        <end position="120"/>
    </location>
</feature>
<keyword evidence="8" id="KW-1185">Reference proteome</keyword>
<dbReference type="EMBL" id="VSWD01000011">
    <property type="protein sequence ID" value="KAK3087219.1"/>
    <property type="molecule type" value="Genomic_DNA"/>
</dbReference>
<protein>
    <recommendedName>
        <fullName evidence="4">Large ribosomal subunit protein eL28</fullName>
    </recommendedName>
    <alternativeName>
        <fullName evidence="5">60S ribosomal protein L28</fullName>
    </alternativeName>
</protein>
<reference evidence="7" key="1">
    <citation type="submission" date="2019-08" db="EMBL/GenBank/DDBJ databases">
        <title>The improved chromosome-level genome for the pearl oyster Pinctada fucata martensii using PacBio sequencing and Hi-C.</title>
        <authorList>
            <person name="Zheng Z."/>
        </authorList>
    </citation>
    <scope>NUCLEOTIDE SEQUENCE</scope>
    <source>
        <strain evidence="7">ZZ-2019</strain>
        <tissue evidence="7">Adductor muscle</tissue>
    </source>
</reference>
<keyword evidence="3" id="KW-0687">Ribonucleoprotein</keyword>
<dbReference type="GO" id="GO:0006412">
    <property type="term" value="P:translation"/>
    <property type="evidence" value="ECO:0007669"/>
    <property type="project" value="InterPro"/>
</dbReference>
<dbReference type="Proteomes" id="UP001186944">
    <property type="component" value="Unassembled WGS sequence"/>
</dbReference>
<dbReference type="GO" id="GO:1990904">
    <property type="term" value="C:ribonucleoprotein complex"/>
    <property type="evidence" value="ECO:0007669"/>
    <property type="project" value="UniProtKB-KW"/>
</dbReference>
<name>A0AA88XMX0_PINIB</name>
<dbReference type="GO" id="GO:0003735">
    <property type="term" value="F:structural constituent of ribosome"/>
    <property type="evidence" value="ECO:0007669"/>
    <property type="project" value="InterPro"/>
</dbReference>
<organism evidence="7 8">
    <name type="scientific">Pinctada imbricata</name>
    <name type="common">Atlantic pearl-oyster</name>
    <name type="synonym">Pinctada martensii</name>
    <dbReference type="NCBI Taxonomy" id="66713"/>
    <lineage>
        <taxon>Eukaryota</taxon>
        <taxon>Metazoa</taxon>
        <taxon>Spiralia</taxon>
        <taxon>Lophotrochozoa</taxon>
        <taxon>Mollusca</taxon>
        <taxon>Bivalvia</taxon>
        <taxon>Autobranchia</taxon>
        <taxon>Pteriomorphia</taxon>
        <taxon>Pterioida</taxon>
        <taxon>Pterioidea</taxon>
        <taxon>Pteriidae</taxon>
        <taxon>Pinctada</taxon>
    </lineage>
</organism>
<dbReference type="Pfam" id="PF01778">
    <property type="entry name" value="Ribosomal_L28e"/>
    <property type="match status" value="1"/>
</dbReference>
<evidence type="ECO:0000313" key="7">
    <source>
        <dbReference type="EMBL" id="KAK3087219.1"/>
    </source>
</evidence>
<evidence type="ECO:0000256" key="4">
    <source>
        <dbReference type="ARBA" id="ARBA00035223"/>
    </source>
</evidence>
<evidence type="ECO:0000256" key="3">
    <source>
        <dbReference type="ARBA" id="ARBA00023274"/>
    </source>
</evidence>
<comment type="caution">
    <text evidence="7">The sequence shown here is derived from an EMBL/GenBank/DDBJ whole genome shotgun (WGS) entry which is preliminary data.</text>
</comment>
<dbReference type="InterPro" id="IPR029004">
    <property type="entry name" value="Ribosomal_eL28/Mak16"/>
</dbReference>
<dbReference type="AlphaFoldDB" id="A0AA88XMX0"/>
<proteinExistence type="inferred from homology"/>
<evidence type="ECO:0000256" key="5">
    <source>
        <dbReference type="ARBA" id="ARBA00035330"/>
    </source>
</evidence>
<evidence type="ECO:0000256" key="1">
    <source>
        <dbReference type="ARBA" id="ARBA00007926"/>
    </source>
</evidence>